<keyword evidence="1" id="KW-0732">Signal</keyword>
<feature type="chain" id="PRO_5020928377" evidence="1">
    <location>
        <begin position="29"/>
        <end position="185"/>
    </location>
</feature>
<evidence type="ECO:0000313" key="3">
    <source>
        <dbReference type="EMBL" id="RZT84011.1"/>
    </source>
</evidence>
<proteinExistence type="predicted"/>
<dbReference type="InterPro" id="IPR025326">
    <property type="entry name" value="DUF4232"/>
</dbReference>
<dbReference type="Proteomes" id="UP000291591">
    <property type="component" value="Unassembled WGS sequence"/>
</dbReference>
<evidence type="ECO:0000313" key="4">
    <source>
        <dbReference type="Proteomes" id="UP000291591"/>
    </source>
</evidence>
<reference evidence="3 4" key="1">
    <citation type="submission" date="2019-02" db="EMBL/GenBank/DDBJ databases">
        <title>Sequencing the genomes of 1000 actinobacteria strains.</title>
        <authorList>
            <person name="Klenk H.-P."/>
        </authorList>
    </citation>
    <scope>NUCLEOTIDE SEQUENCE [LARGE SCALE GENOMIC DNA]</scope>
    <source>
        <strain evidence="3 4">DSM 45779</strain>
    </source>
</reference>
<dbReference type="RefSeq" id="WP_130288690.1">
    <property type="nucleotide sequence ID" value="NZ_SHKL01000001.1"/>
</dbReference>
<sequence>MKNTIVTRALAATGIAAAAILTPLTAGAASAAPAGSAAPVATAAAVAGTDTAPSACRPANYRGTIAPDVASSGHHHYRVTLVAAPGTSACTLAGSPTGVLFTKGQTPIGVDATTYGDQTVPVAFGPGAPVHFDIQVPNSAGGAVAGTASFSLRAPGGAVIPGEGAAGGYMEVDAGTAIGPVQPGV</sequence>
<protein>
    <submittedName>
        <fullName evidence="3">Uncharacterized protein DUF4232</fullName>
    </submittedName>
</protein>
<accession>A0A4Q7UTA2</accession>
<keyword evidence="4" id="KW-1185">Reference proteome</keyword>
<dbReference type="Pfam" id="PF14016">
    <property type="entry name" value="DUF4232"/>
    <property type="match status" value="1"/>
</dbReference>
<name>A0A4Q7UTA2_PSEST</name>
<dbReference type="AlphaFoldDB" id="A0A4Q7UTA2"/>
<gene>
    <name evidence="3" type="ORF">EV383_0844</name>
</gene>
<evidence type="ECO:0000259" key="2">
    <source>
        <dbReference type="Pfam" id="PF14016"/>
    </source>
</evidence>
<dbReference type="EMBL" id="SHKL01000001">
    <property type="protein sequence ID" value="RZT84011.1"/>
    <property type="molecule type" value="Genomic_DNA"/>
</dbReference>
<dbReference type="OrthoDB" id="3576029at2"/>
<organism evidence="3 4">
    <name type="scientific">Pseudonocardia sediminis</name>
    <dbReference type="NCBI Taxonomy" id="1397368"/>
    <lineage>
        <taxon>Bacteria</taxon>
        <taxon>Bacillati</taxon>
        <taxon>Actinomycetota</taxon>
        <taxon>Actinomycetes</taxon>
        <taxon>Pseudonocardiales</taxon>
        <taxon>Pseudonocardiaceae</taxon>
        <taxon>Pseudonocardia</taxon>
    </lineage>
</organism>
<feature type="domain" description="DUF4232" evidence="2">
    <location>
        <begin position="56"/>
        <end position="166"/>
    </location>
</feature>
<comment type="caution">
    <text evidence="3">The sequence shown here is derived from an EMBL/GenBank/DDBJ whole genome shotgun (WGS) entry which is preliminary data.</text>
</comment>
<evidence type="ECO:0000256" key="1">
    <source>
        <dbReference type="SAM" id="SignalP"/>
    </source>
</evidence>
<feature type="signal peptide" evidence="1">
    <location>
        <begin position="1"/>
        <end position="28"/>
    </location>
</feature>